<evidence type="ECO:0000313" key="3">
    <source>
        <dbReference type="Proteomes" id="UP000680038"/>
    </source>
</evidence>
<dbReference type="Pfam" id="PF01261">
    <property type="entry name" value="AP_endonuc_2"/>
    <property type="match status" value="1"/>
</dbReference>
<feature type="domain" description="Xylose isomerase-like TIM barrel" evidence="1">
    <location>
        <begin position="64"/>
        <end position="281"/>
    </location>
</feature>
<proteinExistence type="predicted"/>
<gene>
    <name evidence="2" type="ORF">DYBT9275_04987</name>
</gene>
<dbReference type="EMBL" id="CAJRAF010000002">
    <property type="protein sequence ID" value="CAG5011624.1"/>
    <property type="molecule type" value="Genomic_DNA"/>
</dbReference>
<dbReference type="AlphaFoldDB" id="A0A916JGS1"/>
<dbReference type="PANTHER" id="PTHR12110:SF53">
    <property type="entry name" value="BLR5974 PROTEIN"/>
    <property type="match status" value="1"/>
</dbReference>
<dbReference type="InterPro" id="IPR013022">
    <property type="entry name" value="Xyl_isomerase-like_TIM-brl"/>
</dbReference>
<protein>
    <recommendedName>
        <fullName evidence="1">Xylose isomerase-like TIM barrel domain-containing protein</fullName>
    </recommendedName>
</protein>
<keyword evidence="3" id="KW-1185">Reference proteome</keyword>
<dbReference type="SUPFAM" id="SSF51658">
    <property type="entry name" value="Xylose isomerase-like"/>
    <property type="match status" value="1"/>
</dbReference>
<evidence type="ECO:0000259" key="1">
    <source>
        <dbReference type="Pfam" id="PF01261"/>
    </source>
</evidence>
<dbReference type="PANTHER" id="PTHR12110">
    <property type="entry name" value="HYDROXYPYRUVATE ISOMERASE"/>
    <property type="match status" value="1"/>
</dbReference>
<name>A0A916JGS1_9BACT</name>
<comment type="caution">
    <text evidence="2">The sequence shown here is derived from an EMBL/GenBank/DDBJ whole genome shotgun (WGS) entry which is preliminary data.</text>
</comment>
<dbReference type="Gene3D" id="3.20.20.150">
    <property type="entry name" value="Divalent-metal-dependent TIM barrel enzymes"/>
    <property type="match status" value="1"/>
</dbReference>
<dbReference type="RefSeq" id="WP_229252917.1">
    <property type="nucleotide sequence ID" value="NZ_CAJRAF010000002.1"/>
</dbReference>
<accession>A0A916JGS1</accession>
<sequence>MIKALNSKPASMNLELLSRREAIQRSAILIGAFAAEKLTGKKSPRFRLGACDWSVGNSMNPKAFDIASQIGLQGIQVSYNTSKDEKGLTVPETLLAIKEASKRTGVKISSLAIGELNRTPYKSEAKTEEWVWNSVDAAKELKAPVILLAFFGQGDLRNDEPGKKAVIQRLKSVAPHAEKLGITLGIESYLTAQEHMDIIDAVGSKAVKVYYDFRNAVDAGNDIFKEIPMLGKELICEIHMKENGQRLGEGTLDWPRIANALKEIDYRGWMQIEWASPKGADIVECYRHNRKYLEGLFSFG</sequence>
<reference evidence="2" key="1">
    <citation type="submission" date="2021-04" db="EMBL/GenBank/DDBJ databases">
        <authorList>
            <person name="Rodrigo-Torres L."/>
            <person name="Arahal R. D."/>
            <person name="Lucena T."/>
        </authorList>
    </citation>
    <scope>NUCLEOTIDE SEQUENCE</scope>
    <source>
        <strain evidence="2">CECT 9275</strain>
    </source>
</reference>
<dbReference type="Proteomes" id="UP000680038">
    <property type="component" value="Unassembled WGS sequence"/>
</dbReference>
<organism evidence="2 3">
    <name type="scientific">Dyadobacter helix</name>
    <dbReference type="NCBI Taxonomy" id="2822344"/>
    <lineage>
        <taxon>Bacteria</taxon>
        <taxon>Pseudomonadati</taxon>
        <taxon>Bacteroidota</taxon>
        <taxon>Cytophagia</taxon>
        <taxon>Cytophagales</taxon>
        <taxon>Spirosomataceae</taxon>
        <taxon>Dyadobacter</taxon>
    </lineage>
</organism>
<dbReference type="InterPro" id="IPR036237">
    <property type="entry name" value="Xyl_isomerase-like_sf"/>
</dbReference>
<dbReference type="InterPro" id="IPR050312">
    <property type="entry name" value="IolE/XylAMocC-like"/>
</dbReference>
<evidence type="ECO:0000313" key="2">
    <source>
        <dbReference type="EMBL" id="CAG5011624.1"/>
    </source>
</evidence>